<dbReference type="KEGG" id="nso:NIASO_02770"/>
<dbReference type="EC" id="2.5.1.9" evidence="4 9"/>
<comment type="catalytic activity">
    <reaction evidence="1">
        <text>2 6,7-dimethyl-8-(1-D-ribityl)lumazine + H(+) = 5-amino-6-(D-ribitylamino)uracil + riboflavin</text>
        <dbReference type="Rhea" id="RHEA:20772"/>
        <dbReference type="ChEBI" id="CHEBI:15378"/>
        <dbReference type="ChEBI" id="CHEBI:15934"/>
        <dbReference type="ChEBI" id="CHEBI:57986"/>
        <dbReference type="ChEBI" id="CHEBI:58201"/>
        <dbReference type="EC" id="2.5.1.9"/>
    </reaction>
</comment>
<evidence type="ECO:0000256" key="7">
    <source>
        <dbReference type="ARBA" id="ARBA00022679"/>
    </source>
</evidence>
<dbReference type="RefSeq" id="WP_008583788.1">
    <property type="nucleotide sequence ID" value="NZ_CP007035.1"/>
</dbReference>
<dbReference type="PANTHER" id="PTHR21098">
    <property type="entry name" value="RIBOFLAVIN SYNTHASE ALPHA CHAIN"/>
    <property type="match status" value="1"/>
</dbReference>
<dbReference type="SUPFAM" id="SSF63380">
    <property type="entry name" value="Riboflavin synthase domain-like"/>
    <property type="match status" value="2"/>
</dbReference>
<dbReference type="PROSITE" id="PS51177">
    <property type="entry name" value="LUMAZINE_BIND"/>
    <property type="match status" value="2"/>
</dbReference>
<gene>
    <name evidence="12" type="ORF">NIASO_02770</name>
</gene>
<evidence type="ECO:0000313" key="13">
    <source>
        <dbReference type="Proteomes" id="UP000003586"/>
    </source>
</evidence>
<evidence type="ECO:0000256" key="3">
    <source>
        <dbReference type="ARBA" id="ARBA00004887"/>
    </source>
</evidence>
<dbReference type="GO" id="GO:0004746">
    <property type="term" value="F:riboflavin synthase activity"/>
    <property type="evidence" value="ECO:0007669"/>
    <property type="project" value="UniProtKB-UniRule"/>
</dbReference>
<organism evidence="12 13">
    <name type="scientific">Niabella soli DSM 19437</name>
    <dbReference type="NCBI Taxonomy" id="929713"/>
    <lineage>
        <taxon>Bacteria</taxon>
        <taxon>Pseudomonadati</taxon>
        <taxon>Bacteroidota</taxon>
        <taxon>Chitinophagia</taxon>
        <taxon>Chitinophagales</taxon>
        <taxon>Chitinophagaceae</taxon>
        <taxon>Niabella</taxon>
    </lineage>
</organism>
<protein>
    <recommendedName>
        <fullName evidence="5 9">Riboflavin synthase</fullName>
        <ecNumber evidence="4 9">2.5.1.9</ecNumber>
    </recommendedName>
</protein>
<feature type="repeat" description="Lumazine-binding" evidence="10">
    <location>
        <begin position="96"/>
        <end position="192"/>
    </location>
</feature>
<evidence type="ECO:0000256" key="9">
    <source>
        <dbReference type="NCBIfam" id="TIGR00187"/>
    </source>
</evidence>
<evidence type="ECO:0000256" key="5">
    <source>
        <dbReference type="ARBA" id="ARBA00013950"/>
    </source>
</evidence>
<dbReference type="NCBIfam" id="NF006767">
    <property type="entry name" value="PRK09289.1"/>
    <property type="match status" value="1"/>
</dbReference>
<dbReference type="STRING" id="929713.NIASO_02770"/>
<dbReference type="InterPro" id="IPR023366">
    <property type="entry name" value="ATP_synth_asu-like_sf"/>
</dbReference>
<dbReference type="EMBL" id="CP007035">
    <property type="protein sequence ID" value="AHF14398.1"/>
    <property type="molecule type" value="Genomic_DNA"/>
</dbReference>
<evidence type="ECO:0000256" key="6">
    <source>
        <dbReference type="ARBA" id="ARBA00022619"/>
    </source>
</evidence>
<comment type="pathway">
    <text evidence="3">Cofactor biosynthesis; riboflavin biosynthesis; riboflavin from 2-hydroxy-3-oxobutyl phosphate and 5-amino-6-(D-ribitylamino)uracil: step 2/2.</text>
</comment>
<evidence type="ECO:0000256" key="8">
    <source>
        <dbReference type="ARBA" id="ARBA00022737"/>
    </source>
</evidence>
<dbReference type="NCBIfam" id="TIGR00187">
    <property type="entry name" value="ribE"/>
    <property type="match status" value="1"/>
</dbReference>
<proteinExistence type="predicted"/>
<keyword evidence="7" id="KW-0808">Transferase</keyword>
<evidence type="ECO:0000256" key="2">
    <source>
        <dbReference type="ARBA" id="ARBA00002803"/>
    </source>
</evidence>
<accession>W0EXV8</accession>
<keyword evidence="6" id="KW-0686">Riboflavin biosynthesis</keyword>
<feature type="domain" description="Lumazine-binding" evidence="11">
    <location>
        <begin position="96"/>
        <end position="192"/>
    </location>
</feature>
<dbReference type="FunFam" id="2.40.30.20:FF:000004">
    <property type="entry name" value="Riboflavin synthase, alpha subunit"/>
    <property type="match status" value="1"/>
</dbReference>
<evidence type="ECO:0000256" key="4">
    <source>
        <dbReference type="ARBA" id="ARBA00012827"/>
    </source>
</evidence>
<comment type="function">
    <text evidence="2">Catalyzes the dismutation of two molecules of 6,7-dimethyl-8-ribityllumazine, resulting in the formation of riboflavin and 5-amino-6-(D-ribitylamino)uracil.</text>
</comment>
<dbReference type="InterPro" id="IPR026017">
    <property type="entry name" value="Lumazine-bd_dom"/>
</dbReference>
<dbReference type="HOGENOM" id="CLU_034388_2_0_10"/>
<evidence type="ECO:0000259" key="11">
    <source>
        <dbReference type="PROSITE" id="PS51177"/>
    </source>
</evidence>
<dbReference type="InterPro" id="IPR001783">
    <property type="entry name" value="Lumazine-bd"/>
</dbReference>
<dbReference type="GO" id="GO:0009231">
    <property type="term" value="P:riboflavin biosynthetic process"/>
    <property type="evidence" value="ECO:0007669"/>
    <property type="project" value="UniProtKB-KW"/>
</dbReference>
<feature type="repeat" description="Lumazine-binding" evidence="10">
    <location>
        <begin position="1"/>
        <end position="95"/>
    </location>
</feature>
<reference evidence="12 13" key="1">
    <citation type="submission" date="2013-12" db="EMBL/GenBank/DDBJ databases">
        <authorList>
            <consortium name="DOE Joint Genome Institute"/>
            <person name="Eisen J."/>
            <person name="Huntemann M."/>
            <person name="Han J."/>
            <person name="Chen A."/>
            <person name="Kyrpides N."/>
            <person name="Mavromatis K."/>
            <person name="Markowitz V."/>
            <person name="Palaniappan K."/>
            <person name="Ivanova N."/>
            <person name="Schaumberg A."/>
            <person name="Pati A."/>
            <person name="Liolios K."/>
            <person name="Nordberg H.P."/>
            <person name="Cantor M.N."/>
            <person name="Hua S.X."/>
            <person name="Woyke T."/>
        </authorList>
    </citation>
    <scope>NUCLEOTIDE SEQUENCE [LARGE SCALE GENOMIC DNA]</scope>
    <source>
        <strain evidence="13">DSM 19437</strain>
    </source>
</reference>
<keyword evidence="8" id="KW-0677">Repeat</keyword>
<dbReference type="CDD" id="cd00402">
    <property type="entry name" value="Riboflavin_synthase_like"/>
    <property type="match status" value="1"/>
</dbReference>
<dbReference type="InterPro" id="IPR017938">
    <property type="entry name" value="Riboflavin_synthase-like_b-brl"/>
</dbReference>
<evidence type="ECO:0000313" key="12">
    <source>
        <dbReference type="EMBL" id="AHF14398.1"/>
    </source>
</evidence>
<name>W0EXV8_9BACT</name>
<dbReference type="Proteomes" id="UP000003586">
    <property type="component" value="Chromosome"/>
</dbReference>
<dbReference type="AlphaFoldDB" id="W0EXV8"/>
<evidence type="ECO:0000256" key="10">
    <source>
        <dbReference type="PROSITE-ProRule" id="PRU00524"/>
    </source>
</evidence>
<dbReference type="PIRSF" id="PIRSF000498">
    <property type="entry name" value="Riboflavin_syn_A"/>
    <property type="match status" value="1"/>
</dbReference>
<dbReference type="OrthoDB" id="9788537at2"/>
<dbReference type="eggNOG" id="COG0307">
    <property type="taxonomic scope" value="Bacteria"/>
</dbReference>
<dbReference type="PANTHER" id="PTHR21098:SF12">
    <property type="entry name" value="RIBOFLAVIN SYNTHASE"/>
    <property type="match status" value="1"/>
</dbReference>
<dbReference type="Pfam" id="PF00677">
    <property type="entry name" value="Lum_binding"/>
    <property type="match status" value="2"/>
</dbReference>
<dbReference type="Gene3D" id="2.40.30.20">
    <property type="match status" value="2"/>
</dbReference>
<keyword evidence="13" id="KW-1185">Reference proteome</keyword>
<sequence length="196" mass="21165">MFTGIIEAVGTVKSRETNGTNVTFQIESAISQELKVDQSISHNGVCLTVENIAGSTHQVTAIAETLSVTNLEAWQPGTLVNLERCMILNGRIDGHIVQGHVDGIGTCAAVVEKNGSTEFTFAFDESFAPLVIEKGSICLNGISLTVFNVTATTFTVAIIPYTIDHTNMRQLKTGDKVNLEFDVIGKYISRNANLKM</sequence>
<feature type="domain" description="Lumazine-binding" evidence="11">
    <location>
        <begin position="1"/>
        <end position="95"/>
    </location>
</feature>
<evidence type="ECO:0000256" key="1">
    <source>
        <dbReference type="ARBA" id="ARBA00000968"/>
    </source>
</evidence>